<dbReference type="Pfam" id="PF01177">
    <property type="entry name" value="Asp_Glu_race"/>
    <property type="match status" value="1"/>
</dbReference>
<organism evidence="2 3">
    <name type="scientific">Paenibacillus antri</name>
    <dbReference type="NCBI Taxonomy" id="2582848"/>
    <lineage>
        <taxon>Bacteria</taxon>
        <taxon>Bacillati</taxon>
        <taxon>Bacillota</taxon>
        <taxon>Bacilli</taxon>
        <taxon>Bacillales</taxon>
        <taxon>Paenibacillaceae</taxon>
        <taxon>Paenibacillus</taxon>
    </lineage>
</organism>
<keyword evidence="3" id="KW-1185">Reference proteome</keyword>
<dbReference type="InterPro" id="IPR053714">
    <property type="entry name" value="Iso_Racemase_Enz_sf"/>
</dbReference>
<accession>A0A5R9GB20</accession>
<dbReference type="Gene3D" id="3.40.50.12500">
    <property type="match status" value="1"/>
</dbReference>
<gene>
    <name evidence="2" type="ORF">FE782_06035</name>
</gene>
<dbReference type="Proteomes" id="UP000309676">
    <property type="component" value="Unassembled WGS sequence"/>
</dbReference>
<dbReference type="OrthoDB" id="978447at2"/>
<dbReference type="GO" id="GO:0047661">
    <property type="term" value="F:amino-acid racemase activity"/>
    <property type="evidence" value="ECO:0007669"/>
    <property type="project" value="InterPro"/>
</dbReference>
<comment type="caution">
    <text evidence="2">The sequence shown here is derived from an EMBL/GenBank/DDBJ whole genome shotgun (WGS) entry which is preliminary data.</text>
</comment>
<dbReference type="EMBL" id="VCIW01000003">
    <property type="protein sequence ID" value="TLS52931.1"/>
    <property type="molecule type" value="Genomic_DNA"/>
</dbReference>
<sequence>MTKRKLAIIHTTPVTVESLKALVAEEIGPDCEVINLLDDSILPELARNGADVGAVEARWVTYAKIAESLGADVVLGACSSVGELAKAASREVRVPVLRIDEAMAEEAVRRGRDIGVAATLETTLGPTTRLLEEKAREAGSDATFHKMLAGEAYKLLIAGDRAGHDRVLGEALLELQGRCDVVVLAQASMARVVETLPEDVRGKFLSSPTLGVRRAKQLLNK</sequence>
<reference evidence="2 3" key="1">
    <citation type="submission" date="2019-05" db="EMBL/GenBank/DDBJ databases">
        <authorList>
            <person name="Narsing Rao M.P."/>
            <person name="Li W.J."/>
        </authorList>
    </citation>
    <scope>NUCLEOTIDE SEQUENCE [LARGE SCALE GENOMIC DNA]</scope>
    <source>
        <strain evidence="2 3">SYSU_K30003</strain>
    </source>
</reference>
<evidence type="ECO:0000313" key="3">
    <source>
        <dbReference type="Proteomes" id="UP000309676"/>
    </source>
</evidence>
<name>A0A5R9GB20_9BACL</name>
<proteinExistence type="inferred from homology"/>
<protein>
    <submittedName>
        <fullName evidence="2">Asp/Glu racemase</fullName>
    </submittedName>
</protein>
<dbReference type="AlphaFoldDB" id="A0A5R9GB20"/>
<dbReference type="RefSeq" id="WP_138193172.1">
    <property type="nucleotide sequence ID" value="NZ_VCIW01000003.1"/>
</dbReference>
<evidence type="ECO:0000313" key="2">
    <source>
        <dbReference type="EMBL" id="TLS52931.1"/>
    </source>
</evidence>
<comment type="similarity">
    <text evidence="1">Belongs to the HyuE racemase family.</text>
</comment>
<evidence type="ECO:0000256" key="1">
    <source>
        <dbReference type="ARBA" id="ARBA00038414"/>
    </source>
</evidence>
<dbReference type="InterPro" id="IPR015942">
    <property type="entry name" value="Asp/Glu/hydantoin_racemase"/>
</dbReference>